<evidence type="ECO:0000313" key="7">
    <source>
        <dbReference type="EMBL" id="ERM96403.1"/>
    </source>
</evidence>
<accession>W1NLJ2</accession>
<sequence length="267" mass="30746">MAELELPGFRFHPTEEEILGFYLKRVALGNSLQFDIIGTLDLYRHDPWELPALANIGEREWYFFVPRDRKHPNGGRPNRITKNGFWKATGSDRRIRSGSDPKCVLGLKKTLVFYTGRAPKGCKTDWVMNEYRLLESYPVPKKDIVMCKIYRKVTSLKVLEQRAAMEKDKATPPQSGCVTPAHATPSPSYHEVDTENQANYARMETSDVKEEAETASTTHEKQEERPRLAELQMPKLCMDWMHDPAFTQLRSPWGELLLTPYPSLLNF</sequence>
<dbReference type="eggNOG" id="ENOG502QUZY">
    <property type="taxonomic scope" value="Eukaryota"/>
</dbReference>
<evidence type="ECO:0000256" key="2">
    <source>
        <dbReference type="ARBA" id="ARBA00023125"/>
    </source>
</evidence>
<evidence type="ECO:0000256" key="4">
    <source>
        <dbReference type="ARBA" id="ARBA00023242"/>
    </source>
</evidence>
<evidence type="ECO:0000256" key="5">
    <source>
        <dbReference type="SAM" id="MobiDB-lite"/>
    </source>
</evidence>
<dbReference type="PANTHER" id="PTHR31744:SF79">
    <property type="entry name" value="NAC DOMAIN-CONTAINING PROTEIN"/>
    <property type="match status" value="1"/>
</dbReference>
<dbReference type="GO" id="GO:0006355">
    <property type="term" value="P:regulation of DNA-templated transcription"/>
    <property type="evidence" value="ECO:0007669"/>
    <property type="project" value="InterPro"/>
</dbReference>
<keyword evidence="4" id="KW-0539">Nucleus</keyword>
<keyword evidence="2" id="KW-0238">DNA-binding</keyword>
<dbReference type="AlphaFoldDB" id="W1NLJ2"/>
<dbReference type="SUPFAM" id="SSF101941">
    <property type="entry name" value="NAC domain"/>
    <property type="match status" value="1"/>
</dbReference>
<dbReference type="HOGENOM" id="CLU_035664_7_0_1"/>
<dbReference type="EMBL" id="KI397142">
    <property type="protein sequence ID" value="ERM96403.1"/>
    <property type="molecule type" value="Genomic_DNA"/>
</dbReference>
<proteinExistence type="predicted"/>
<dbReference type="GO" id="GO:0003677">
    <property type="term" value="F:DNA binding"/>
    <property type="evidence" value="ECO:0007669"/>
    <property type="project" value="UniProtKB-KW"/>
</dbReference>
<evidence type="ECO:0000256" key="3">
    <source>
        <dbReference type="ARBA" id="ARBA00023163"/>
    </source>
</evidence>
<dbReference type="Proteomes" id="UP000017836">
    <property type="component" value="Unassembled WGS sequence"/>
</dbReference>
<dbReference type="Pfam" id="PF02365">
    <property type="entry name" value="NAM"/>
    <property type="match status" value="1"/>
</dbReference>
<reference evidence="8" key="1">
    <citation type="journal article" date="2013" name="Science">
        <title>The Amborella genome and the evolution of flowering plants.</title>
        <authorList>
            <consortium name="Amborella Genome Project"/>
        </authorList>
    </citation>
    <scope>NUCLEOTIDE SEQUENCE [LARGE SCALE GENOMIC DNA]</scope>
</reference>
<dbReference type="KEGG" id="atr:18424335"/>
<dbReference type="GO" id="GO:0009965">
    <property type="term" value="P:leaf morphogenesis"/>
    <property type="evidence" value="ECO:0007669"/>
    <property type="project" value="EnsemblPlants"/>
</dbReference>
<evidence type="ECO:0000256" key="1">
    <source>
        <dbReference type="ARBA" id="ARBA00023015"/>
    </source>
</evidence>
<dbReference type="InterPro" id="IPR036093">
    <property type="entry name" value="NAC_dom_sf"/>
</dbReference>
<dbReference type="Gramene" id="ERM96403">
    <property type="protein sequence ID" value="ERM96403"/>
    <property type="gene ID" value="AMTR_s00001p00242720"/>
</dbReference>
<dbReference type="STRING" id="13333.W1NLJ2"/>
<keyword evidence="8" id="KW-1185">Reference proteome</keyword>
<gene>
    <name evidence="7" type="ORF">AMTR_s00001p00242720</name>
</gene>
<dbReference type="GO" id="GO:0045792">
    <property type="term" value="P:negative regulation of cell size"/>
    <property type="evidence" value="ECO:0007669"/>
    <property type="project" value="EnsemblPlants"/>
</dbReference>
<feature type="region of interest" description="Disordered" evidence="5">
    <location>
        <begin position="164"/>
        <end position="191"/>
    </location>
</feature>
<dbReference type="OMA" id="YLKQVAY"/>
<dbReference type="GO" id="GO:0048281">
    <property type="term" value="P:inflorescence morphogenesis"/>
    <property type="evidence" value="ECO:0007669"/>
    <property type="project" value="EnsemblPlants"/>
</dbReference>
<keyword evidence="3" id="KW-0804">Transcription</keyword>
<name>W1NLJ2_AMBTC</name>
<dbReference type="OrthoDB" id="1880352at2759"/>
<feature type="region of interest" description="Disordered" evidence="5">
    <location>
        <begin position="204"/>
        <end position="226"/>
    </location>
</feature>
<dbReference type="Gene3D" id="2.170.150.80">
    <property type="entry name" value="NAC domain"/>
    <property type="match status" value="1"/>
</dbReference>
<organism evidence="7 8">
    <name type="scientific">Amborella trichopoda</name>
    <dbReference type="NCBI Taxonomy" id="13333"/>
    <lineage>
        <taxon>Eukaryota</taxon>
        <taxon>Viridiplantae</taxon>
        <taxon>Streptophyta</taxon>
        <taxon>Embryophyta</taxon>
        <taxon>Tracheophyta</taxon>
        <taxon>Spermatophyta</taxon>
        <taxon>Magnoliopsida</taxon>
        <taxon>Amborellales</taxon>
        <taxon>Amborellaceae</taxon>
        <taxon>Amborella</taxon>
    </lineage>
</organism>
<dbReference type="PROSITE" id="PS51005">
    <property type="entry name" value="NAC"/>
    <property type="match status" value="1"/>
</dbReference>
<evidence type="ECO:0000313" key="8">
    <source>
        <dbReference type="Proteomes" id="UP000017836"/>
    </source>
</evidence>
<evidence type="ECO:0000259" key="6">
    <source>
        <dbReference type="PROSITE" id="PS51005"/>
    </source>
</evidence>
<keyword evidence="1" id="KW-0805">Transcription regulation</keyword>
<dbReference type="PANTHER" id="PTHR31744">
    <property type="entry name" value="PROTEIN CUP-SHAPED COTYLEDON 2-RELATED"/>
    <property type="match status" value="1"/>
</dbReference>
<dbReference type="InterPro" id="IPR003441">
    <property type="entry name" value="NAC-dom"/>
</dbReference>
<feature type="domain" description="NAC" evidence="6">
    <location>
        <begin position="5"/>
        <end position="152"/>
    </location>
</feature>
<protein>
    <recommendedName>
        <fullName evidence="6">NAC domain-containing protein</fullName>
    </recommendedName>
</protein>